<accession>A0A7Z7B3X9</accession>
<dbReference type="InterPro" id="IPR050597">
    <property type="entry name" value="Cytochrome_c_Oxidase_Subunit"/>
</dbReference>
<evidence type="ECO:0000256" key="2">
    <source>
        <dbReference type="ARBA" id="ARBA00022723"/>
    </source>
</evidence>
<keyword evidence="2 4" id="KW-0479">Metal-binding</keyword>
<evidence type="ECO:0000256" key="6">
    <source>
        <dbReference type="SAM" id="SignalP"/>
    </source>
</evidence>
<gene>
    <name evidence="8" type="ORF">SAMN04487926_10543</name>
</gene>
<sequence length="259" mass="28409">MRLFPRVQHNDIYKPYFPTRPVVHRRTIGSSILLLLCALCARASFAASNDAPTPSAMDEKMHACTTCHGAQGQGRNNDYFPRIAGKPAEYLFNQLTAFRDGGRTYPPMGYLLAFLPDEYLRKISQYFADLQPPYPNPDTNPVPQATLDYGKQVVMQGDTKRGIPACAACHGERLTGQQPGIPGLLGLHASYIAGQMGTWRSGTRHALAPDCMHTIAVKLSDKDITAVSSWLARQPRPADPRPVPRLPGKLPLACGSQPE</sequence>
<evidence type="ECO:0000259" key="7">
    <source>
        <dbReference type="PROSITE" id="PS51007"/>
    </source>
</evidence>
<feature type="domain" description="Cytochrome c" evidence="7">
    <location>
        <begin position="145"/>
        <end position="235"/>
    </location>
</feature>
<evidence type="ECO:0000256" key="1">
    <source>
        <dbReference type="ARBA" id="ARBA00022617"/>
    </source>
</evidence>
<keyword evidence="1 4" id="KW-0349">Heme</keyword>
<dbReference type="Proteomes" id="UP000198900">
    <property type="component" value="Unassembled WGS sequence"/>
</dbReference>
<feature type="signal peptide" evidence="6">
    <location>
        <begin position="1"/>
        <end position="46"/>
    </location>
</feature>
<dbReference type="AlphaFoldDB" id="A0A7Z7B3X9"/>
<keyword evidence="6" id="KW-0732">Signal</keyword>
<keyword evidence="3 4" id="KW-0408">Iron</keyword>
<evidence type="ECO:0000256" key="5">
    <source>
        <dbReference type="SAM" id="MobiDB-lite"/>
    </source>
</evidence>
<evidence type="ECO:0000256" key="4">
    <source>
        <dbReference type="PROSITE-ProRule" id="PRU00433"/>
    </source>
</evidence>
<dbReference type="InterPro" id="IPR036909">
    <property type="entry name" value="Cyt_c-like_dom_sf"/>
</dbReference>
<dbReference type="GO" id="GO:0020037">
    <property type="term" value="F:heme binding"/>
    <property type="evidence" value="ECO:0007669"/>
    <property type="project" value="InterPro"/>
</dbReference>
<dbReference type="EMBL" id="FNDI01000005">
    <property type="protein sequence ID" value="SDH49789.1"/>
    <property type="molecule type" value="Genomic_DNA"/>
</dbReference>
<dbReference type="PANTHER" id="PTHR33751:SF11">
    <property type="entry name" value="BLL4483 PROTEIN"/>
    <property type="match status" value="1"/>
</dbReference>
<name>A0A7Z7B3X9_9BURK</name>
<dbReference type="Gene3D" id="1.10.760.10">
    <property type="entry name" value="Cytochrome c-like domain"/>
    <property type="match status" value="2"/>
</dbReference>
<feature type="region of interest" description="Disordered" evidence="5">
    <location>
        <begin position="231"/>
        <end position="259"/>
    </location>
</feature>
<evidence type="ECO:0000313" key="9">
    <source>
        <dbReference type="Proteomes" id="UP000198900"/>
    </source>
</evidence>
<evidence type="ECO:0000256" key="3">
    <source>
        <dbReference type="ARBA" id="ARBA00023004"/>
    </source>
</evidence>
<proteinExistence type="predicted"/>
<dbReference type="SUPFAM" id="SSF46626">
    <property type="entry name" value="Cytochrome c"/>
    <property type="match status" value="2"/>
</dbReference>
<comment type="caution">
    <text evidence="8">The sequence shown here is derived from an EMBL/GenBank/DDBJ whole genome shotgun (WGS) entry which is preliminary data.</text>
</comment>
<dbReference type="Pfam" id="PF00034">
    <property type="entry name" value="Cytochrom_C"/>
    <property type="match status" value="1"/>
</dbReference>
<feature type="chain" id="PRO_5030637732" evidence="6">
    <location>
        <begin position="47"/>
        <end position="259"/>
    </location>
</feature>
<dbReference type="PANTHER" id="PTHR33751">
    <property type="entry name" value="CBB3-TYPE CYTOCHROME C OXIDASE SUBUNIT FIXP"/>
    <property type="match status" value="1"/>
</dbReference>
<dbReference type="GO" id="GO:0009055">
    <property type="term" value="F:electron transfer activity"/>
    <property type="evidence" value="ECO:0007669"/>
    <property type="project" value="InterPro"/>
</dbReference>
<protein>
    <submittedName>
        <fullName evidence="8">Cytochrome c553</fullName>
    </submittedName>
</protein>
<dbReference type="PROSITE" id="PS51007">
    <property type="entry name" value="CYTC"/>
    <property type="match status" value="2"/>
</dbReference>
<evidence type="ECO:0000313" key="8">
    <source>
        <dbReference type="EMBL" id="SDH49789.1"/>
    </source>
</evidence>
<keyword evidence="9" id="KW-1185">Reference proteome</keyword>
<feature type="domain" description="Cytochrome c" evidence="7">
    <location>
        <begin position="49"/>
        <end position="131"/>
    </location>
</feature>
<reference evidence="8" key="1">
    <citation type="submission" date="2016-10" db="EMBL/GenBank/DDBJ databases">
        <authorList>
            <person name="Varghese N."/>
            <person name="Submissions S."/>
        </authorList>
    </citation>
    <scope>NUCLEOTIDE SEQUENCE [LARGE SCALE GENOMIC DNA]</scope>
    <source>
        <strain evidence="8">YR281</strain>
    </source>
</reference>
<dbReference type="InterPro" id="IPR009056">
    <property type="entry name" value="Cyt_c-like_dom"/>
</dbReference>
<dbReference type="GO" id="GO:0046872">
    <property type="term" value="F:metal ion binding"/>
    <property type="evidence" value="ECO:0007669"/>
    <property type="project" value="UniProtKB-KW"/>
</dbReference>
<organism evidence="8 9">
    <name type="scientific">Paraburkholderia steynii</name>
    <dbReference type="NCBI Taxonomy" id="1245441"/>
    <lineage>
        <taxon>Bacteria</taxon>
        <taxon>Pseudomonadati</taxon>
        <taxon>Pseudomonadota</taxon>
        <taxon>Betaproteobacteria</taxon>
        <taxon>Burkholderiales</taxon>
        <taxon>Burkholderiaceae</taxon>
        <taxon>Paraburkholderia</taxon>
    </lineage>
</organism>